<dbReference type="EMBL" id="JAHMHS010000004">
    <property type="protein sequence ID" value="KAK1731076.1"/>
    <property type="molecule type" value="Genomic_DNA"/>
</dbReference>
<reference evidence="2" key="1">
    <citation type="submission" date="2021-12" db="EMBL/GenBank/DDBJ databases">
        <title>Comparative genomics, transcriptomics and evolutionary studies reveal genomic signatures of adaptation to plant cell wall in hemibiotrophic fungi.</title>
        <authorList>
            <consortium name="DOE Joint Genome Institute"/>
            <person name="Baroncelli R."/>
            <person name="Diaz J.F."/>
            <person name="Benocci T."/>
            <person name="Peng M."/>
            <person name="Battaglia E."/>
            <person name="Haridas S."/>
            <person name="Andreopoulos W."/>
            <person name="Labutti K."/>
            <person name="Pangilinan J."/>
            <person name="Floch G.L."/>
            <person name="Makela M.R."/>
            <person name="Henrissat B."/>
            <person name="Grigoriev I.V."/>
            <person name="Crouch J.A."/>
            <person name="De Vries R.P."/>
            <person name="Sukno S.A."/>
            <person name="Thon M.R."/>
        </authorList>
    </citation>
    <scope>NUCLEOTIDE SEQUENCE</scope>
    <source>
        <strain evidence="2">CBS 112980</strain>
    </source>
</reference>
<evidence type="ECO:0000256" key="1">
    <source>
        <dbReference type="SAM" id="MobiDB-lite"/>
    </source>
</evidence>
<comment type="caution">
    <text evidence="2">The sequence shown here is derived from an EMBL/GenBank/DDBJ whole genome shotgun (WGS) entry which is preliminary data.</text>
</comment>
<dbReference type="Proteomes" id="UP001244207">
    <property type="component" value="Unassembled WGS sequence"/>
</dbReference>
<dbReference type="RefSeq" id="XP_060371131.1">
    <property type="nucleotide sequence ID" value="XM_060507009.1"/>
</dbReference>
<feature type="region of interest" description="Disordered" evidence="1">
    <location>
        <begin position="55"/>
        <end position="92"/>
    </location>
</feature>
<evidence type="ECO:0000313" key="2">
    <source>
        <dbReference type="EMBL" id="KAK1731076.1"/>
    </source>
</evidence>
<organism evidence="2 3">
    <name type="scientific">Glomerella acutata</name>
    <name type="common">Colletotrichum acutatum</name>
    <dbReference type="NCBI Taxonomy" id="27357"/>
    <lineage>
        <taxon>Eukaryota</taxon>
        <taxon>Fungi</taxon>
        <taxon>Dikarya</taxon>
        <taxon>Ascomycota</taxon>
        <taxon>Pezizomycotina</taxon>
        <taxon>Sordariomycetes</taxon>
        <taxon>Hypocreomycetidae</taxon>
        <taxon>Glomerellales</taxon>
        <taxon>Glomerellaceae</taxon>
        <taxon>Colletotrichum</taxon>
        <taxon>Colletotrichum acutatum species complex</taxon>
    </lineage>
</organism>
<sequence length="129" mass="14582">MEYSSEESSPQHHGSPRGYSSGRQKGETERKRHQVPWHRREIRCPYVSTILHPEQDPKCLSVSGPEGPSKRGSRGPHTDTRNHHRDHPHPIYPYFVQHRPQASVDESSQPGRCVTLSAGGRSVSFCGHL</sequence>
<dbReference type="GeneID" id="85390908"/>
<dbReference type="AlphaFoldDB" id="A0AAD8XPJ7"/>
<proteinExistence type="predicted"/>
<name>A0AAD8XPJ7_GLOAC</name>
<keyword evidence="3" id="KW-1185">Reference proteome</keyword>
<protein>
    <submittedName>
        <fullName evidence="2">Uncharacterized protein</fullName>
    </submittedName>
</protein>
<gene>
    <name evidence="2" type="ORF">BDZ83DRAFT_599850</name>
</gene>
<feature type="compositionally biased region" description="Polar residues" evidence="1">
    <location>
        <begin position="1"/>
        <end position="12"/>
    </location>
</feature>
<evidence type="ECO:0000313" key="3">
    <source>
        <dbReference type="Proteomes" id="UP001244207"/>
    </source>
</evidence>
<accession>A0AAD8XPJ7</accession>
<feature type="region of interest" description="Disordered" evidence="1">
    <location>
        <begin position="1"/>
        <end position="39"/>
    </location>
</feature>